<keyword evidence="1" id="KW-0805">Transcription regulation</keyword>
<sequence length="144" mass="16527">MKKDELRSECPINYALEYLGDKWTLLVIRDLVFEGKKFFKEILNSKEGIATNILTDRLKRLESLGIVESHPYEKQRKFKVYSLTDKGIDLIPLLLELILWSAKHKDGLNVSAEFIELVKKDKEGVIKAITESVGTNKFSANREA</sequence>
<evidence type="ECO:0000256" key="2">
    <source>
        <dbReference type="ARBA" id="ARBA00023125"/>
    </source>
</evidence>
<dbReference type="InterPro" id="IPR036388">
    <property type="entry name" value="WH-like_DNA-bd_sf"/>
</dbReference>
<comment type="caution">
    <text evidence="5">The sequence shown here is derived from an EMBL/GenBank/DDBJ whole genome shotgun (WGS) entry which is preliminary data.</text>
</comment>
<dbReference type="Pfam" id="PF01638">
    <property type="entry name" value="HxlR"/>
    <property type="match status" value="1"/>
</dbReference>
<evidence type="ECO:0000313" key="6">
    <source>
        <dbReference type="Proteomes" id="UP000576082"/>
    </source>
</evidence>
<dbReference type="Proteomes" id="UP000576082">
    <property type="component" value="Unassembled WGS sequence"/>
</dbReference>
<evidence type="ECO:0000256" key="3">
    <source>
        <dbReference type="ARBA" id="ARBA00023163"/>
    </source>
</evidence>
<evidence type="ECO:0000313" key="5">
    <source>
        <dbReference type="EMBL" id="NME70342.1"/>
    </source>
</evidence>
<gene>
    <name evidence="5" type="ORF">HHU12_20365</name>
</gene>
<name>A0A7X9RX65_9BACT</name>
<keyword evidence="3" id="KW-0804">Transcription</keyword>
<proteinExistence type="predicted"/>
<accession>A0A7X9RX65</accession>
<dbReference type="Gene3D" id="1.10.10.10">
    <property type="entry name" value="Winged helix-like DNA-binding domain superfamily/Winged helix DNA-binding domain"/>
    <property type="match status" value="1"/>
</dbReference>
<dbReference type="RefSeq" id="WP_169658581.1">
    <property type="nucleotide sequence ID" value="NZ_JABANE010000061.1"/>
</dbReference>
<dbReference type="PANTHER" id="PTHR33204:SF37">
    <property type="entry name" value="HTH-TYPE TRANSCRIPTIONAL REGULATOR YODB"/>
    <property type="match status" value="1"/>
</dbReference>
<dbReference type="PANTHER" id="PTHR33204">
    <property type="entry name" value="TRANSCRIPTIONAL REGULATOR, MARR FAMILY"/>
    <property type="match status" value="1"/>
</dbReference>
<protein>
    <submittedName>
        <fullName evidence="5">Helix-turn-helix transcriptional regulator</fullName>
    </submittedName>
</protein>
<dbReference type="GO" id="GO:0003677">
    <property type="term" value="F:DNA binding"/>
    <property type="evidence" value="ECO:0007669"/>
    <property type="project" value="UniProtKB-KW"/>
</dbReference>
<feature type="domain" description="HTH hxlR-type" evidence="4">
    <location>
        <begin position="10"/>
        <end position="109"/>
    </location>
</feature>
<evidence type="ECO:0000256" key="1">
    <source>
        <dbReference type="ARBA" id="ARBA00023015"/>
    </source>
</evidence>
<keyword evidence="2" id="KW-0238">DNA-binding</keyword>
<reference evidence="5 6" key="1">
    <citation type="submission" date="2020-04" db="EMBL/GenBank/DDBJ databases">
        <title>Flammeovirga sp. SR4, a novel species isolated from seawater.</title>
        <authorList>
            <person name="Wang X."/>
        </authorList>
    </citation>
    <scope>NUCLEOTIDE SEQUENCE [LARGE SCALE GENOMIC DNA]</scope>
    <source>
        <strain evidence="5 6">ATCC 23126</strain>
    </source>
</reference>
<dbReference type="SUPFAM" id="SSF46785">
    <property type="entry name" value="Winged helix' DNA-binding domain"/>
    <property type="match status" value="1"/>
</dbReference>
<dbReference type="PROSITE" id="PS51118">
    <property type="entry name" value="HTH_HXLR"/>
    <property type="match status" value="1"/>
</dbReference>
<dbReference type="InterPro" id="IPR036390">
    <property type="entry name" value="WH_DNA-bd_sf"/>
</dbReference>
<evidence type="ECO:0000259" key="4">
    <source>
        <dbReference type="PROSITE" id="PS51118"/>
    </source>
</evidence>
<dbReference type="AlphaFoldDB" id="A0A7X9RX65"/>
<dbReference type="InterPro" id="IPR002577">
    <property type="entry name" value="HTH_HxlR"/>
</dbReference>
<dbReference type="EMBL" id="JABANE010000061">
    <property type="protein sequence ID" value="NME70342.1"/>
    <property type="molecule type" value="Genomic_DNA"/>
</dbReference>
<keyword evidence="6" id="KW-1185">Reference proteome</keyword>
<organism evidence="5 6">
    <name type="scientific">Flammeovirga aprica JL-4</name>
    <dbReference type="NCBI Taxonomy" id="694437"/>
    <lineage>
        <taxon>Bacteria</taxon>
        <taxon>Pseudomonadati</taxon>
        <taxon>Bacteroidota</taxon>
        <taxon>Cytophagia</taxon>
        <taxon>Cytophagales</taxon>
        <taxon>Flammeovirgaceae</taxon>
        <taxon>Flammeovirga</taxon>
    </lineage>
</organism>